<reference evidence="1" key="1">
    <citation type="journal article" date="2021" name="New Phytol.">
        <title>Evolutionary innovations through gain and loss of genes in the ectomycorrhizal Boletales.</title>
        <authorList>
            <person name="Wu G."/>
            <person name="Miyauchi S."/>
            <person name="Morin E."/>
            <person name="Kuo A."/>
            <person name="Drula E."/>
            <person name="Varga T."/>
            <person name="Kohler A."/>
            <person name="Feng B."/>
            <person name="Cao Y."/>
            <person name="Lipzen A."/>
            <person name="Daum C."/>
            <person name="Hundley H."/>
            <person name="Pangilinan J."/>
            <person name="Johnson J."/>
            <person name="Barry K."/>
            <person name="LaButti K."/>
            <person name="Ng V."/>
            <person name="Ahrendt S."/>
            <person name="Min B."/>
            <person name="Choi I.G."/>
            <person name="Park H."/>
            <person name="Plett J.M."/>
            <person name="Magnuson J."/>
            <person name="Spatafora J.W."/>
            <person name="Nagy L.G."/>
            <person name="Henrissat B."/>
            <person name="Grigoriev I.V."/>
            <person name="Yang Z.L."/>
            <person name="Xu J."/>
            <person name="Martin F.M."/>
        </authorList>
    </citation>
    <scope>NUCLEOTIDE SEQUENCE</scope>
    <source>
        <strain evidence="1">ATCC 28755</strain>
    </source>
</reference>
<evidence type="ECO:0000313" key="1">
    <source>
        <dbReference type="EMBL" id="KAH7916631.1"/>
    </source>
</evidence>
<accession>A0ACB8AT97</accession>
<keyword evidence="2" id="KW-1185">Reference proteome</keyword>
<dbReference type="Proteomes" id="UP000790377">
    <property type="component" value="Unassembled WGS sequence"/>
</dbReference>
<dbReference type="EMBL" id="MU267590">
    <property type="protein sequence ID" value="KAH7916631.1"/>
    <property type="molecule type" value="Genomic_DNA"/>
</dbReference>
<sequence>MFVVIVILVPVQLPLLLTGKYFMGTVDHFGYHHRGMEMEVQLETDTEMGTDTEYNGVFESGDDVYDPPDGRKTCCTIGASATTLGTSAFMKLHDRWKLRPDLASPSGLGVDPIRSWDIHTM</sequence>
<name>A0ACB8AT97_9AGAM</name>
<gene>
    <name evidence="1" type="ORF">BJ138DRAFT_1097057</name>
</gene>
<organism evidence="1 2">
    <name type="scientific">Hygrophoropsis aurantiaca</name>
    <dbReference type="NCBI Taxonomy" id="72124"/>
    <lineage>
        <taxon>Eukaryota</taxon>
        <taxon>Fungi</taxon>
        <taxon>Dikarya</taxon>
        <taxon>Basidiomycota</taxon>
        <taxon>Agaricomycotina</taxon>
        <taxon>Agaricomycetes</taxon>
        <taxon>Agaricomycetidae</taxon>
        <taxon>Boletales</taxon>
        <taxon>Coniophorineae</taxon>
        <taxon>Hygrophoropsidaceae</taxon>
        <taxon>Hygrophoropsis</taxon>
    </lineage>
</organism>
<comment type="caution">
    <text evidence="1">The sequence shown here is derived from an EMBL/GenBank/DDBJ whole genome shotgun (WGS) entry which is preliminary data.</text>
</comment>
<proteinExistence type="predicted"/>
<evidence type="ECO:0000313" key="2">
    <source>
        <dbReference type="Proteomes" id="UP000790377"/>
    </source>
</evidence>
<protein>
    <submittedName>
        <fullName evidence="1">Uncharacterized protein</fullName>
    </submittedName>
</protein>